<feature type="compositionally biased region" description="Low complexity" evidence="4">
    <location>
        <begin position="271"/>
        <end position="283"/>
    </location>
</feature>
<feature type="compositionally biased region" description="Low complexity" evidence="4">
    <location>
        <begin position="446"/>
        <end position="465"/>
    </location>
</feature>
<dbReference type="InterPro" id="IPR018376">
    <property type="entry name" value="Enoyl-CoA_hyd/isom_CS"/>
</dbReference>
<feature type="compositionally biased region" description="Acidic residues" evidence="4">
    <location>
        <begin position="1040"/>
        <end position="1049"/>
    </location>
</feature>
<evidence type="ECO:0000256" key="1">
    <source>
        <dbReference type="ARBA" id="ARBA00022737"/>
    </source>
</evidence>
<feature type="compositionally biased region" description="Basic and acidic residues" evidence="4">
    <location>
        <begin position="711"/>
        <end position="729"/>
    </location>
</feature>
<dbReference type="PANTHER" id="PTHR47093">
    <property type="entry name" value="PROTEIN JSN1-RELATED"/>
    <property type="match status" value="1"/>
</dbReference>
<keyword evidence="2" id="KW-0694">RNA-binding</keyword>
<dbReference type="Pfam" id="PF16113">
    <property type="entry name" value="ECH_2"/>
    <property type="match status" value="1"/>
</dbReference>
<dbReference type="Gene3D" id="1.25.10.10">
    <property type="entry name" value="Leucine-rich Repeat Variant"/>
    <property type="match status" value="1"/>
</dbReference>
<dbReference type="SMART" id="SM00025">
    <property type="entry name" value="Pumilio"/>
    <property type="match status" value="2"/>
</dbReference>
<name>A0A4T0I0V7_WALIC</name>
<feature type="compositionally biased region" description="Polar residues" evidence="4">
    <location>
        <begin position="53"/>
        <end position="68"/>
    </location>
</feature>
<feature type="compositionally biased region" description="Acidic residues" evidence="4">
    <location>
        <begin position="731"/>
        <end position="741"/>
    </location>
</feature>
<protein>
    <recommendedName>
        <fullName evidence="5">RRM domain-containing protein</fullName>
    </recommendedName>
</protein>
<dbReference type="InterPro" id="IPR045004">
    <property type="entry name" value="ECH_dom"/>
</dbReference>
<feature type="compositionally biased region" description="Polar residues" evidence="4">
    <location>
        <begin position="249"/>
        <end position="260"/>
    </location>
</feature>
<dbReference type="InterPro" id="IPR029045">
    <property type="entry name" value="ClpP/crotonase-like_dom_sf"/>
</dbReference>
<feature type="region of interest" description="Disordered" evidence="4">
    <location>
        <begin position="421"/>
        <end position="465"/>
    </location>
</feature>
<evidence type="ECO:0000313" key="7">
    <source>
        <dbReference type="Proteomes" id="UP000306954"/>
    </source>
</evidence>
<dbReference type="PROSITE" id="PS50102">
    <property type="entry name" value="RRM"/>
    <property type="match status" value="2"/>
</dbReference>
<feature type="region of interest" description="Disordered" evidence="4">
    <location>
        <begin position="173"/>
        <end position="288"/>
    </location>
</feature>
<gene>
    <name evidence="6" type="ORF">E3P90_01399</name>
</gene>
<dbReference type="InterPro" id="IPR052645">
    <property type="entry name" value="Pumilio_domain_protein"/>
</dbReference>
<feature type="repeat" description="Pumilio" evidence="3">
    <location>
        <begin position="762"/>
        <end position="797"/>
    </location>
</feature>
<evidence type="ECO:0000256" key="2">
    <source>
        <dbReference type="PROSITE-ProRule" id="PRU00176"/>
    </source>
</evidence>
<feature type="repeat" description="Pumilio" evidence="3">
    <location>
        <begin position="798"/>
        <end position="834"/>
    </location>
</feature>
<dbReference type="Gene3D" id="3.30.70.330">
    <property type="match status" value="2"/>
</dbReference>
<dbReference type="InterPro" id="IPR016024">
    <property type="entry name" value="ARM-type_fold"/>
</dbReference>
<dbReference type="NCBIfam" id="NF004127">
    <property type="entry name" value="PRK05617.1"/>
    <property type="match status" value="1"/>
</dbReference>
<dbReference type="InterPro" id="IPR012677">
    <property type="entry name" value="Nucleotide-bd_a/b_plait_sf"/>
</dbReference>
<evidence type="ECO:0000256" key="3">
    <source>
        <dbReference type="PROSITE-ProRule" id="PRU00317"/>
    </source>
</evidence>
<dbReference type="Gene3D" id="3.90.226.10">
    <property type="entry name" value="2-enoyl-CoA Hydratase, Chain A, domain 1"/>
    <property type="match status" value="1"/>
</dbReference>
<dbReference type="Proteomes" id="UP000306954">
    <property type="component" value="Unassembled WGS sequence"/>
</dbReference>
<feature type="domain" description="RRM" evidence="5">
    <location>
        <begin position="481"/>
        <end position="556"/>
    </location>
</feature>
<dbReference type="PROSITE" id="PS50302">
    <property type="entry name" value="PUM"/>
    <property type="match status" value="2"/>
</dbReference>
<feature type="compositionally biased region" description="Low complexity" evidence="4">
    <location>
        <begin position="1"/>
        <end position="11"/>
    </location>
</feature>
<dbReference type="SUPFAM" id="SSF48371">
    <property type="entry name" value="ARM repeat"/>
    <property type="match status" value="1"/>
</dbReference>
<feature type="compositionally biased region" description="Polar residues" evidence="4">
    <location>
        <begin position="421"/>
        <end position="431"/>
    </location>
</feature>
<proteinExistence type="predicted"/>
<dbReference type="Pfam" id="PF00076">
    <property type="entry name" value="RRM_1"/>
    <property type="match status" value="2"/>
</dbReference>
<feature type="domain" description="RRM" evidence="5">
    <location>
        <begin position="354"/>
        <end position="439"/>
    </location>
</feature>
<feature type="compositionally biased region" description="Gly residues" evidence="4">
    <location>
        <begin position="983"/>
        <end position="993"/>
    </location>
</feature>
<dbReference type="GO" id="GO:0000288">
    <property type="term" value="P:nuclear-transcribed mRNA catabolic process, deadenylation-dependent decay"/>
    <property type="evidence" value="ECO:0007669"/>
    <property type="project" value="TreeGrafter"/>
</dbReference>
<dbReference type="GO" id="GO:0003824">
    <property type="term" value="F:catalytic activity"/>
    <property type="evidence" value="ECO:0007669"/>
    <property type="project" value="InterPro"/>
</dbReference>
<evidence type="ECO:0000256" key="4">
    <source>
        <dbReference type="SAM" id="MobiDB-lite"/>
    </source>
</evidence>
<organism evidence="6 7">
    <name type="scientific">Wallemia ichthyophaga</name>
    <dbReference type="NCBI Taxonomy" id="245174"/>
    <lineage>
        <taxon>Eukaryota</taxon>
        <taxon>Fungi</taxon>
        <taxon>Dikarya</taxon>
        <taxon>Basidiomycota</taxon>
        <taxon>Wallemiomycotina</taxon>
        <taxon>Wallemiomycetes</taxon>
        <taxon>Wallemiales</taxon>
        <taxon>Wallemiaceae</taxon>
        <taxon>Wallemia</taxon>
    </lineage>
</organism>
<dbReference type="CDD" id="cd06558">
    <property type="entry name" value="crotonase-like"/>
    <property type="match status" value="1"/>
</dbReference>
<evidence type="ECO:0000313" key="6">
    <source>
        <dbReference type="EMBL" id="TIB14055.1"/>
    </source>
</evidence>
<feature type="compositionally biased region" description="Low complexity" evidence="4">
    <location>
        <begin position="176"/>
        <end position="196"/>
    </location>
</feature>
<dbReference type="PROSITE" id="PS00166">
    <property type="entry name" value="ENOYL_COA_HYDRATASE"/>
    <property type="match status" value="1"/>
</dbReference>
<dbReference type="EMBL" id="SPOF01000012">
    <property type="protein sequence ID" value="TIB14055.1"/>
    <property type="molecule type" value="Genomic_DNA"/>
</dbReference>
<feature type="region of interest" description="Disordered" evidence="4">
    <location>
        <begin position="1031"/>
        <end position="1053"/>
    </location>
</feature>
<dbReference type="Pfam" id="PF00806">
    <property type="entry name" value="PUF"/>
    <property type="match status" value="2"/>
</dbReference>
<dbReference type="SUPFAM" id="SSF52096">
    <property type="entry name" value="ClpP/crotonase"/>
    <property type="match status" value="1"/>
</dbReference>
<reference evidence="6 7" key="1">
    <citation type="submission" date="2019-03" db="EMBL/GenBank/DDBJ databases">
        <title>Sequencing 23 genomes of Wallemia ichthyophaga.</title>
        <authorList>
            <person name="Gostincar C."/>
        </authorList>
    </citation>
    <scope>NUCLEOTIDE SEQUENCE [LARGE SCALE GENOMIC DNA]</scope>
    <source>
        <strain evidence="6 7">EXF-8621</strain>
    </source>
</reference>
<feature type="region of interest" description="Disordered" evidence="4">
    <location>
        <begin position="978"/>
        <end position="1000"/>
    </location>
</feature>
<dbReference type="SMART" id="SM00360">
    <property type="entry name" value="RRM"/>
    <property type="match status" value="2"/>
</dbReference>
<dbReference type="SUPFAM" id="SSF54928">
    <property type="entry name" value="RNA-binding domain, RBD"/>
    <property type="match status" value="2"/>
</dbReference>
<evidence type="ECO:0000259" key="5">
    <source>
        <dbReference type="PROSITE" id="PS50102"/>
    </source>
</evidence>
<dbReference type="InterPro" id="IPR001313">
    <property type="entry name" value="Pumilio_RNA-bd_rpt"/>
</dbReference>
<dbReference type="PANTHER" id="PTHR47093:SF1">
    <property type="entry name" value="PROTEIN JSN1-RELATED"/>
    <property type="match status" value="1"/>
</dbReference>
<feature type="region of interest" description="Disordered" evidence="4">
    <location>
        <begin position="1"/>
        <end position="78"/>
    </location>
</feature>
<feature type="region of interest" description="Disordered" evidence="4">
    <location>
        <begin position="711"/>
        <end position="742"/>
    </location>
</feature>
<feature type="compositionally biased region" description="Polar residues" evidence="4">
    <location>
        <begin position="203"/>
        <end position="220"/>
    </location>
</feature>
<dbReference type="InterPro" id="IPR000504">
    <property type="entry name" value="RRM_dom"/>
</dbReference>
<dbReference type="InterPro" id="IPR011989">
    <property type="entry name" value="ARM-like"/>
</dbReference>
<sequence>MSSSNSNSNSNQNLQYLSKRALQIQHDEGVAAIPNKPSPANTPPVRRARAGTLPSNLSSIPNYPTQFNQPPPLNLSKAGLSPAAIESLDYASNPQKPGLRHSHSSALNFEKSPRLRSGSLTLPPSSPSVQRLADPFGSRFFYSRSNSQIGAIGDELKSSDLPSEDACLRTLDYLGLDDPPSTPSSPHTNHSNPSLSIPKPSHISLNSPTRSRAYTLSTSKAADPFKTSSSTSSPSCQPPNDHLHPDSASLVNNSNLNDYQSFLKDPQDPLFNSFNNPSYNSNSTQSSRPRAISMGILDEPDVIRAPARSGVPFPDSSHPHPLQQSFNSYDLEMSHLDDPYSSLNQVHTQQVPTRSLWIGGLDPRTTAQELMHVFAPYGAIESLRLLTDKECGFVNFVEKSDALRARDDVMHRLAGRIPISTTNGGANSSTPVRIGFGKIDSPQNPPSTSSLLNSTNNSTLSVPNSVPNQINFDGTTEQPTRALWLGSIPSTTTPATLLALFGPFGPIESARVLTHKNCGFVNYERLDDAVRARKSLNGRELLGPEIGAVRVGFAKVPVKSTGIDDSANTIIFPSSASAPNGGHPQALANSLIGVQGVSDIPVEQQIASGQTENYRSNLMMNLLQNGTKESVVNSLSPKLEKVDPDERPSVNDQQMIMSILSGGNQDDIRSVSDLRPAATYYTSIPPILPAVNGIDNQPIRKFDSSKLRELRKRLENQDGSNSDKRRSSADEMNDEYYDDENGQFPFSEDPEILATRPMSEGGLIDNIVDLASDYIGNTIIQKLFEVCTLQAKMCMLNDLAPHLAMIGCHKNGTWAAQKIIDCASTAEEINLIVQHIRPYAPPLLLDQFGNYVNMGYSTRTLWSSFYEGDIRELAYHITSTETLSNINNTKFDSTSNKSKWGVTVDLVAGHFKFTSAPDYAQIGIIDSVKTIDEYKRQEYMEAIKRVLTNGNVKITNPAAYRRLLDEINMPMNKLNIMQPLPGTTGGSGSGSTGGTPPTTTFSPQLQPMQPIYGGMTPPASLMNLQLQAHAQAQAQAADHDNDDNIDCDSEQQTKDAVQAAVDDVKEVGEKGVGLKTFTLNRPRALNALNRDMMKLIRRRIREWDANPSTGVIVSSGVGKAYCAGGDVKSLNANKAEALQILKEEFELDHELSVLTKPYIALMDGYTMGGGAGIALPAPVRISTDNTYLSFPETRLGYAPDVGASYYLSRLDGQLGTYLSLTGAGVSGSDAYHLGLSTHHVSPSLFPALLARLSDLPTPVTAAAVSGAVEEYTTHPLPRLSEEWRGAHRRAIDDAFGQASVEDIVQVLQHQAEGGNKGVSVWATSTLHTLRQRPPTSLRVALEAVRRGMKMHSVAQALHQEHTFADGFLHANDDFAKGVQAVLVDKATHPPDWFPRSLRDTHKADVLGAYFAGTQRVHGANALDLRSEKRPLHAFRDFTLPSEHAVESYVRGSHPASGANAVTRDEVLAFFKSAHSNKQSKAVADKVQEVLDRCAEEKGGYMRWI</sequence>
<keyword evidence="1" id="KW-0677">Repeat</keyword>
<dbReference type="CDD" id="cd00590">
    <property type="entry name" value="RRM_SF"/>
    <property type="match status" value="1"/>
</dbReference>
<dbReference type="GO" id="GO:0003723">
    <property type="term" value="F:RNA binding"/>
    <property type="evidence" value="ECO:0007669"/>
    <property type="project" value="UniProtKB-UniRule"/>
</dbReference>
<comment type="caution">
    <text evidence="6">The sequence shown here is derived from an EMBL/GenBank/DDBJ whole genome shotgun (WGS) entry which is preliminary data.</text>
</comment>
<accession>A0A4T0I0V7</accession>
<dbReference type="InterPro" id="IPR035979">
    <property type="entry name" value="RBD_domain_sf"/>
</dbReference>